<dbReference type="SUPFAM" id="SSF55874">
    <property type="entry name" value="ATPase domain of HSP90 chaperone/DNA topoisomerase II/histidine kinase"/>
    <property type="match status" value="1"/>
</dbReference>
<reference evidence="1 2" key="1">
    <citation type="submission" date="2024-03" db="EMBL/GenBank/DDBJ databases">
        <title>Community enrichment and isolation of bacterial strains for fucoidan degradation.</title>
        <authorList>
            <person name="Sichert A."/>
        </authorList>
    </citation>
    <scope>NUCLEOTIDE SEQUENCE [LARGE SCALE GENOMIC DNA]</scope>
    <source>
        <strain evidence="1 2">AS26</strain>
    </source>
</reference>
<proteinExistence type="predicted"/>
<evidence type="ECO:0000313" key="2">
    <source>
        <dbReference type="Proteomes" id="UP001457661"/>
    </source>
</evidence>
<accession>A0ABU9TIC4</accession>
<keyword evidence="1" id="KW-0067">ATP-binding</keyword>
<name>A0ABU9TIC4_9GAMM</name>
<protein>
    <submittedName>
        <fullName evidence="1">ATP-binding protein</fullName>
    </submittedName>
</protein>
<dbReference type="Pfam" id="PF13589">
    <property type="entry name" value="HATPase_c_3"/>
    <property type="match status" value="1"/>
</dbReference>
<organism evidence="1 2">
    <name type="scientific">Pseudoalteromonas arctica</name>
    <dbReference type="NCBI Taxonomy" id="394751"/>
    <lineage>
        <taxon>Bacteria</taxon>
        <taxon>Pseudomonadati</taxon>
        <taxon>Pseudomonadota</taxon>
        <taxon>Gammaproteobacteria</taxon>
        <taxon>Alteromonadales</taxon>
        <taxon>Pseudoalteromonadaceae</taxon>
        <taxon>Pseudoalteromonas</taxon>
    </lineage>
</organism>
<evidence type="ECO:0000313" key="1">
    <source>
        <dbReference type="EMBL" id="MEM5533455.1"/>
    </source>
</evidence>
<keyword evidence="1" id="KW-0547">Nucleotide-binding</keyword>
<gene>
    <name evidence="1" type="ORF">WNY57_13550</name>
</gene>
<comment type="caution">
    <text evidence="1">The sequence shown here is derived from an EMBL/GenBank/DDBJ whole genome shotgun (WGS) entry which is preliminary data.</text>
</comment>
<dbReference type="EMBL" id="JBBMQX010000010">
    <property type="protein sequence ID" value="MEM5533455.1"/>
    <property type="molecule type" value="Genomic_DNA"/>
</dbReference>
<sequence>MTKFEQAIPNPEHLIKSISEQGYSFEAAIADLIDNSVSANANKVQIFTETENNPYKLFIADNGDGMSLDVLRRSMQFPSCSPEGDRAMNDLGRFGLGMKTASFSQSRKFTVISKAKGESEYHAFTWDVEVLKSGEWKIIVNTQEDISLMVEEFNQLSTSFLNTFDEFEANTIIVWNGLYKFEQYLEEKNKKIALHREINEVATDHLQIVFHRFMEKKKSPLKIRVNNHHLTPFNPFPTHQKNLRNIEYKSKRFGLDKIKIEGFVLPSSSISEAKEYTNVWTTKNRSLLDMEGVYIYRADRLIVLGGWNGLIKKSPRLQLARLRVDIGNNSDHLLHLNVAKSTVIIPHELKTAFQDYIDCLKAEAKKEFFNREIRRFPDKGMNNLKLFERKASNRDVLLEINENYPLLKALLREVSKSQSARLKIIFRMINTTVNKLRNVHEDNYYNESENTLQIEDLIENIEEFKNIGISNKMINTLLINELGYKYESLPEKVKTILKG</sequence>
<dbReference type="InterPro" id="IPR036890">
    <property type="entry name" value="HATPase_C_sf"/>
</dbReference>
<dbReference type="Proteomes" id="UP001457661">
    <property type="component" value="Unassembled WGS sequence"/>
</dbReference>
<dbReference type="RefSeq" id="WP_342879969.1">
    <property type="nucleotide sequence ID" value="NZ_JBBMQX010000010.1"/>
</dbReference>
<dbReference type="GO" id="GO:0005524">
    <property type="term" value="F:ATP binding"/>
    <property type="evidence" value="ECO:0007669"/>
    <property type="project" value="UniProtKB-KW"/>
</dbReference>
<keyword evidence="2" id="KW-1185">Reference proteome</keyword>
<dbReference type="Gene3D" id="3.30.565.10">
    <property type="entry name" value="Histidine kinase-like ATPase, C-terminal domain"/>
    <property type="match status" value="1"/>
</dbReference>